<feature type="active site" description="Tele-phosphohistidine intermediate" evidence="3">
    <location>
        <position position="45"/>
    </location>
</feature>
<dbReference type="GO" id="GO:0005737">
    <property type="term" value="C:cytoplasm"/>
    <property type="evidence" value="ECO:0007669"/>
    <property type="project" value="TreeGrafter"/>
</dbReference>
<comment type="caution">
    <text evidence="5">The sequence shown here is derived from an EMBL/GenBank/DDBJ whole genome shotgun (WGS) entry which is preliminary data.</text>
</comment>
<dbReference type="Pfam" id="PF00300">
    <property type="entry name" value="His_Phos_1"/>
    <property type="match status" value="1"/>
</dbReference>
<proteinExistence type="predicted"/>
<dbReference type="InterPro" id="IPR013078">
    <property type="entry name" value="His_Pase_superF_clade-1"/>
</dbReference>
<accession>A0A1F7RSY8</accession>
<protein>
    <recommendedName>
        <fullName evidence="7">Alpha-ribazole phosphatase</fullName>
    </recommendedName>
</protein>
<sequence>MTYDLLMLIFNVFKKLEIWQAHKSSPIILFYKSGVQLQKLTLIRHGESVFNSQKKIQGKLDSSLTQTGISQTKLLSQHVKNENKNYDAIFSSPLKRAFETAHIISKHLELSLNVVENLKEINLGEWEGKFIEEIKKKESEAFENFISNPLKYFIPSGENPLDFQKRVVSSINNILNSDDENILIVSHAGTINVFLCHVLNLNLNYMWKMHIENTSITEIVFNNFLPRVVLFNDICHLNMKKINLKD</sequence>
<dbReference type="PANTHER" id="PTHR48100:SF1">
    <property type="entry name" value="HISTIDINE PHOSPHATASE FAMILY PROTEIN-RELATED"/>
    <property type="match status" value="1"/>
</dbReference>
<evidence type="ECO:0000256" key="1">
    <source>
        <dbReference type="ARBA" id="ARBA00023152"/>
    </source>
</evidence>
<dbReference type="InterPro" id="IPR029033">
    <property type="entry name" value="His_PPase_superfam"/>
</dbReference>
<dbReference type="SUPFAM" id="SSF53254">
    <property type="entry name" value="Phosphoglycerate mutase-like"/>
    <property type="match status" value="1"/>
</dbReference>
<feature type="active site" description="Proton donor/acceptor" evidence="3">
    <location>
        <position position="120"/>
    </location>
</feature>
<dbReference type="PANTHER" id="PTHR48100">
    <property type="entry name" value="BROAD-SPECIFICITY PHOSPHATASE YOR283W-RELATED"/>
    <property type="match status" value="1"/>
</dbReference>
<evidence type="ECO:0000256" key="3">
    <source>
        <dbReference type="PIRSR" id="PIRSR613078-1"/>
    </source>
</evidence>
<dbReference type="Proteomes" id="UP000178797">
    <property type="component" value="Unassembled WGS sequence"/>
</dbReference>
<dbReference type="InterPro" id="IPR050275">
    <property type="entry name" value="PGM_Phosphatase"/>
</dbReference>
<dbReference type="AlphaFoldDB" id="A0A1F7RSY8"/>
<evidence type="ECO:0000313" key="6">
    <source>
        <dbReference type="Proteomes" id="UP000178797"/>
    </source>
</evidence>
<dbReference type="PROSITE" id="PS00175">
    <property type="entry name" value="PG_MUTASE"/>
    <property type="match status" value="1"/>
</dbReference>
<dbReference type="GO" id="GO:0016791">
    <property type="term" value="F:phosphatase activity"/>
    <property type="evidence" value="ECO:0007669"/>
    <property type="project" value="TreeGrafter"/>
</dbReference>
<name>A0A1F7RSY8_9BACT</name>
<keyword evidence="1" id="KW-0324">Glycolysis</keyword>
<evidence type="ECO:0000256" key="2">
    <source>
        <dbReference type="ARBA" id="ARBA00023235"/>
    </source>
</evidence>
<reference evidence="5 6" key="1">
    <citation type="journal article" date="2016" name="Nat. Commun.">
        <title>Thousands of microbial genomes shed light on interconnected biogeochemical processes in an aquifer system.</title>
        <authorList>
            <person name="Anantharaman K."/>
            <person name="Brown C.T."/>
            <person name="Hug L.A."/>
            <person name="Sharon I."/>
            <person name="Castelle C.J."/>
            <person name="Probst A.J."/>
            <person name="Thomas B.C."/>
            <person name="Singh A."/>
            <person name="Wilkins M.J."/>
            <person name="Karaoz U."/>
            <person name="Brodie E.L."/>
            <person name="Williams K.H."/>
            <person name="Hubbard S.S."/>
            <person name="Banfield J.F."/>
        </authorList>
    </citation>
    <scope>NUCLEOTIDE SEQUENCE [LARGE SCALE GENOMIC DNA]</scope>
</reference>
<dbReference type="CDD" id="cd07067">
    <property type="entry name" value="HP_PGM_like"/>
    <property type="match status" value="1"/>
</dbReference>
<feature type="binding site" evidence="4">
    <location>
        <begin position="44"/>
        <end position="51"/>
    </location>
    <ligand>
        <name>substrate</name>
    </ligand>
</feature>
<keyword evidence="2" id="KW-0413">Isomerase</keyword>
<dbReference type="SMART" id="SM00855">
    <property type="entry name" value="PGAM"/>
    <property type="match status" value="1"/>
</dbReference>
<dbReference type="Gene3D" id="3.40.50.1240">
    <property type="entry name" value="Phosphoglycerate mutase-like"/>
    <property type="match status" value="1"/>
</dbReference>
<organism evidence="5 6">
    <name type="scientific">Candidatus Schekmanbacteria bacterium RBG_16_38_10</name>
    <dbReference type="NCBI Taxonomy" id="1817879"/>
    <lineage>
        <taxon>Bacteria</taxon>
        <taxon>Candidatus Schekmaniibacteriota</taxon>
    </lineage>
</organism>
<dbReference type="InterPro" id="IPR001345">
    <property type="entry name" value="PG/BPGM_mutase_AS"/>
</dbReference>
<evidence type="ECO:0000313" key="5">
    <source>
        <dbReference type="EMBL" id="OGL44208.1"/>
    </source>
</evidence>
<evidence type="ECO:0000256" key="4">
    <source>
        <dbReference type="PIRSR" id="PIRSR613078-2"/>
    </source>
</evidence>
<evidence type="ECO:0008006" key="7">
    <source>
        <dbReference type="Google" id="ProtNLM"/>
    </source>
</evidence>
<dbReference type="EMBL" id="MGDE01000193">
    <property type="protein sequence ID" value="OGL44208.1"/>
    <property type="molecule type" value="Genomic_DNA"/>
</dbReference>
<gene>
    <name evidence="5" type="ORF">A2W05_00140</name>
</gene>
<feature type="binding site" evidence="4">
    <location>
        <position position="96"/>
    </location>
    <ligand>
        <name>substrate</name>
    </ligand>
</feature>